<dbReference type="HOGENOM" id="CLU_031625_1_0_9"/>
<evidence type="ECO:0000259" key="5">
    <source>
        <dbReference type="Pfam" id="PF00081"/>
    </source>
</evidence>
<dbReference type="FunFam" id="3.55.40.20:FF:000004">
    <property type="entry name" value="Superoxide dismutase [Fe]"/>
    <property type="match status" value="1"/>
</dbReference>
<keyword evidence="4" id="KW-0560">Oxidoreductase</keyword>
<dbReference type="EC" id="1.15.1.1" evidence="2"/>
<sequence length="286" mass="33622">MDTHLQAVRQWCDHLDHLWGEQQQELVNRTNRELLEQFYHARAQLHEAIVGNDPSVDQAAAVVYEVWQEINEQRPVTLRHRLGNHVLPPLPYPYNGLEPYIDEETMRLHHQIHHKSYVDGLNKAELELVKARDTDQYELVKHWERELAFHGAGHYLHTLFWEVMAPNGGGKPAETLLEAIEASFGSFEKMQKHFTAAAAKVEGSGWAMLVWAPRGQQLEILQAEKHQQLSQQDQIPLLVLDVWEHAYYLKHQNKREAYISDWWKVVNWKAVEERFRKAKELKWKKA</sequence>
<dbReference type="Pfam" id="PF02777">
    <property type="entry name" value="Sod_Fe_C"/>
    <property type="match status" value="1"/>
</dbReference>
<dbReference type="Gene3D" id="1.10.287.990">
    <property type="entry name" value="Fe,Mn superoxide dismutase (SOD) domain"/>
    <property type="match status" value="1"/>
</dbReference>
<dbReference type="InterPro" id="IPR019832">
    <property type="entry name" value="Mn/Fe_SOD_C"/>
</dbReference>
<dbReference type="SUPFAM" id="SSF54719">
    <property type="entry name" value="Fe,Mn superoxide dismutase (SOD), C-terminal domain"/>
    <property type="match status" value="1"/>
</dbReference>
<keyword evidence="3" id="KW-0479">Metal-binding</keyword>
<reference evidence="7 8" key="1">
    <citation type="journal article" date="2014" name="Gene">
        <title>A comparative genomic analysis of the alkalitolerant soil bacterium Bacillus lehensis G1.</title>
        <authorList>
            <person name="Noor Y.M."/>
            <person name="Samsulrizal N.H."/>
            <person name="Jema'on N.A."/>
            <person name="Low K.O."/>
            <person name="Ramli A.N."/>
            <person name="Alias N.I."/>
            <person name="Damis S.I."/>
            <person name="Fuzi S.F."/>
            <person name="Isa M.N."/>
            <person name="Murad A.M."/>
            <person name="Raih M.F."/>
            <person name="Bakar F.D."/>
            <person name="Najimudin N."/>
            <person name="Mahadi N.M."/>
            <person name="Illias R.M."/>
        </authorList>
    </citation>
    <scope>NUCLEOTIDE SEQUENCE [LARGE SCALE GENOMIC DNA]</scope>
    <source>
        <strain evidence="7 8">G1</strain>
    </source>
</reference>
<dbReference type="InterPro" id="IPR019833">
    <property type="entry name" value="Mn/Fe_SOD_BS"/>
</dbReference>
<dbReference type="EMBL" id="CP003923">
    <property type="protein sequence ID" value="AIC94675.1"/>
    <property type="molecule type" value="Genomic_DNA"/>
</dbReference>
<dbReference type="Gene3D" id="3.55.40.20">
    <property type="entry name" value="Iron/manganese superoxide dismutase, C-terminal domain"/>
    <property type="match status" value="1"/>
</dbReference>
<evidence type="ECO:0000256" key="2">
    <source>
        <dbReference type="ARBA" id="ARBA00012682"/>
    </source>
</evidence>
<dbReference type="PROSITE" id="PS00088">
    <property type="entry name" value="SOD_MN"/>
    <property type="match status" value="1"/>
</dbReference>
<dbReference type="PRINTS" id="PR01703">
    <property type="entry name" value="MNSODISMTASE"/>
</dbReference>
<dbReference type="RefSeq" id="WP_038480401.1">
    <property type="nucleotide sequence ID" value="NZ_CP003923.1"/>
</dbReference>
<dbReference type="PANTHER" id="PTHR11404">
    <property type="entry name" value="SUPEROXIDE DISMUTASE 2"/>
    <property type="match status" value="1"/>
</dbReference>
<dbReference type="SUPFAM" id="SSF46609">
    <property type="entry name" value="Fe,Mn superoxide dismutase (SOD), N-terminal domain"/>
    <property type="match status" value="1"/>
</dbReference>
<dbReference type="InterPro" id="IPR019831">
    <property type="entry name" value="Mn/Fe_SOD_N"/>
</dbReference>
<protein>
    <recommendedName>
        <fullName evidence="2">superoxide dismutase</fullName>
        <ecNumber evidence="2">1.15.1.1</ecNumber>
    </recommendedName>
</protein>
<comment type="similarity">
    <text evidence="1">Belongs to the iron/manganese superoxide dismutase family.</text>
</comment>
<dbReference type="OrthoDB" id="9803125at2"/>
<dbReference type="eggNOG" id="COG0605">
    <property type="taxonomic scope" value="Bacteria"/>
</dbReference>
<dbReference type="AlphaFoldDB" id="A0A060LY22"/>
<accession>A0A060LY22</accession>
<evidence type="ECO:0000256" key="3">
    <source>
        <dbReference type="ARBA" id="ARBA00022723"/>
    </source>
</evidence>
<dbReference type="Proteomes" id="UP000027142">
    <property type="component" value="Chromosome"/>
</dbReference>
<keyword evidence="8" id="KW-1185">Reference proteome</keyword>
<dbReference type="PANTHER" id="PTHR11404:SF6">
    <property type="entry name" value="SUPEROXIDE DISMUTASE [MN], MITOCHONDRIAL"/>
    <property type="match status" value="1"/>
</dbReference>
<gene>
    <name evidence="7" type="ORF">BleG1_2097</name>
</gene>
<dbReference type="Pfam" id="PF00081">
    <property type="entry name" value="Sod_Fe_N"/>
    <property type="match status" value="1"/>
</dbReference>
<dbReference type="FunFam" id="1.10.287.990:FF:000001">
    <property type="entry name" value="Superoxide dismutase"/>
    <property type="match status" value="1"/>
</dbReference>
<dbReference type="InterPro" id="IPR050265">
    <property type="entry name" value="Fe/Mn_Superoxide_Dismutase"/>
</dbReference>
<name>A0A060LY22_9BACI</name>
<dbReference type="InterPro" id="IPR036324">
    <property type="entry name" value="Mn/Fe_SOD_N_sf"/>
</dbReference>
<feature type="domain" description="Manganese/iron superoxide dismutase N-terminal" evidence="5">
    <location>
        <begin position="85"/>
        <end position="165"/>
    </location>
</feature>
<evidence type="ECO:0000313" key="7">
    <source>
        <dbReference type="EMBL" id="AIC94675.1"/>
    </source>
</evidence>
<proteinExistence type="inferred from homology"/>
<evidence type="ECO:0000313" key="8">
    <source>
        <dbReference type="Proteomes" id="UP000027142"/>
    </source>
</evidence>
<evidence type="ECO:0000259" key="6">
    <source>
        <dbReference type="Pfam" id="PF02777"/>
    </source>
</evidence>
<dbReference type="GO" id="GO:0004784">
    <property type="term" value="F:superoxide dismutase activity"/>
    <property type="evidence" value="ECO:0007669"/>
    <property type="project" value="UniProtKB-EC"/>
</dbReference>
<dbReference type="InterPro" id="IPR036314">
    <property type="entry name" value="SOD_C_sf"/>
</dbReference>
<dbReference type="InterPro" id="IPR001189">
    <property type="entry name" value="Mn/Fe_SOD"/>
</dbReference>
<evidence type="ECO:0000256" key="4">
    <source>
        <dbReference type="ARBA" id="ARBA00023002"/>
    </source>
</evidence>
<dbReference type="KEGG" id="ble:BleG1_2097"/>
<dbReference type="GO" id="GO:0046872">
    <property type="term" value="F:metal ion binding"/>
    <property type="evidence" value="ECO:0007669"/>
    <property type="project" value="UniProtKB-KW"/>
</dbReference>
<dbReference type="PATRIC" id="fig|1246626.3.peg.2097"/>
<organism evidence="7 8">
    <name type="scientific">Shouchella lehensis G1</name>
    <dbReference type="NCBI Taxonomy" id="1246626"/>
    <lineage>
        <taxon>Bacteria</taxon>
        <taxon>Bacillati</taxon>
        <taxon>Bacillota</taxon>
        <taxon>Bacilli</taxon>
        <taxon>Bacillales</taxon>
        <taxon>Bacillaceae</taxon>
        <taxon>Shouchella</taxon>
    </lineage>
</organism>
<feature type="domain" description="Manganese/iron superoxide dismutase C-terminal" evidence="6">
    <location>
        <begin position="173"/>
        <end position="274"/>
    </location>
</feature>
<dbReference type="STRING" id="1246626.BleG1_2097"/>
<evidence type="ECO:0000256" key="1">
    <source>
        <dbReference type="ARBA" id="ARBA00008714"/>
    </source>
</evidence>